<accession>A0A2B7X915</accession>
<dbReference type="GO" id="GO:0016747">
    <property type="term" value="F:acyltransferase activity, transferring groups other than amino-acyl groups"/>
    <property type="evidence" value="ECO:0007669"/>
    <property type="project" value="InterPro"/>
</dbReference>
<keyword evidence="3" id="KW-1185">Reference proteome</keyword>
<dbReference type="AlphaFoldDB" id="A0A2B7X915"/>
<dbReference type="InterPro" id="IPR016181">
    <property type="entry name" value="Acyl_CoA_acyltransferase"/>
</dbReference>
<name>A0A2B7X915_POLH7</name>
<dbReference type="OrthoDB" id="9975416at2759"/>
<comment type="caution">
    <text evidence="2">The sequence shown here is derived from an EMBL/GenBank/DDBJ whole genome shotgun (WGS) entry which is preliminary data.</text>
</comment>
<dbReference type="PROSITE" id="PS51186">
    <property type="entry name" value="GNAT"/>
    <property type="match status" value="1"/>
</dbReference>
<dbReference type="EMBL" id="PDNA01000188">
    <property type="protein sequence ID" value="PGH05389.1"/>
    <property type="molecule type" value="Genomic_DNA"/>
</dbReference>
<sequence>MRGAKILQVPKTLSSPSLQALLCQRFKTARLRALQEDPSAFSSAYETEALFADEIWAKRLLNPASKTFVAVWCCEREEEDVESGDQSDIDVLVENEWLGMVVLLGPRTTAATPPPAAVSTTSPSGPKPRFPWSVFLPPNDPFSLTDPSRLHGSEAAYLAVSMFVLREVRRQQLGRKLIEASVEAVRDEVKALSATRGNIGLGVIRENVAARRLYERLGFEYLPVDDMPKAEGEAVEMGMARIVEMDAYS</sequence>
<dbReference type="Pfam" id="PF13508">
    <property type="entry name" value="Acetyltransf_7"/>
    <property type="match status" value="1"/>
</dbReference>
<reference evidence="2 3" key="1">
    <citation type="submission" date="2017-10" db="EMBL/GenBank/DDBJ databases">
        <title>Comparative genomics in systemic dimorphic fungi from Ajellomycetaceae.</title>
        <authorList>
            <person name="Munoz J.F."/>
            <person name="Mcewen J.G."/>
            <person name="Clay O.K."/>
            <person name="Cuomo C.A."/>
        </authorList>
    </citation>
    <scope>NUCLEOTIDE SEQUENCE [LARGE SCALE GENOMIC DNA]</scope>
    <source>
        <strain evidence="2 3">UAMH7299</strain>
    </source>
</reference>
<dbReference type="InterPro" id="IPR000182">
    <property type="entry name" value="GNAT_dom"/>
</dbReference>
<proteinExistence type="predicted"/>
<evidence type="ECO:0000313" key="2">
    <source>
        <dbReference type="EMBL" id="PGH05389.1"/>
    </source>
</evidence>
<evidence type="ECO:0000259" key="1">
    <source>
        <dbReference type="PROSITE" id="PS51186"/>
    </source>
</evidence>
<dbReference type="Gene3D" id="3.40.630.30">
    <property type="match status" value="1"/>
</dbReference>
<protein>
    <recommendedName>
        <fullName evidence="1">N-acetyltransferase domain-containing protein</fullName>
    </recommendedName>
</protein>
<organism evidence="2 3">
    <name type="scientific">Polytolypa hystricis (strain UAMH7299)</name>
    <dbReference type="NCBI Taxonomy" id="1447883"/>
    <lineage>
        <taxon>Eukaryota</taxon>
        <taxon>Fungi</taxon>
        <taxon>Dikarya</taxon>
        <taxon>Ascomycota</taxon>
        <taxon>Pezizomycotina</taxon>
        <taxon>Eurotiomycetes</taxon>
        <taxon>Eurotiomycetidae</taxon>
        <taxon>Onygenales</taxon>
        <taxon>Onygenales incertae sedis</taxon>
        <taxon>Polytolypa</taxon>
    </lineage>
</organism>
<gene>
    <name evidence="2" type="ORF">AJ80_08357</name>
</gene>
<dbReference type="Proteomes" id="UP000224634">
    <property type="component" value="Unassembled WGS sequence"/>
</dbReference>
<evidence type="ECO:0000313" key="3">
    <source>
        <dbReference type="Proteomes" id="UP000224634"/>
    </source>
</evidence>
<dbReference type="SUPFAM" id="SSF55729">
    <property type="entry name" value="Acyl-CoA N-acyltransferases (Nat)"/>
    <property type="match status" value="1"/>
</dbReference>
<feature type="domain" description="N-acetyltransferase" evidence="1">
    <location>
        <begin position="161"/>
        <end position="242"/>
    </location>
</feature>